<evidence type="ECO:0000256" key="6">
    <source>
        <dbReference type="SAM" id="MobiDB-lite"/>
    </source>
</evidence>
<dbReference type="InterPro" id="IPR015940">
    <property type="entry name" value="UBA"/>
</dbReference>
<reference evidence="10" key="1">
    <citation type="submission" date="2025-08" db="UniProtKB">
        <authorList>
            <consortium name="RefSeq"/>
        </authorList>
    </citation>
    <scope>IDENTIFICATION</scope>
</reference>
<feature type="region of interest" description="Disordered" evidence="6">
    <location>
        <begin position="293"/>
        <end position="357"/>
    </location>
</feature>
<feature type="compositionally biased region" description="Basic and acidic residues" evidence="6">
    <location>
        <begin position="402"/>
        <end position="413"/>
    </location>
</feature>
<dbReference type="InterPro" id="IPR002999">
    <property type="entry name" value="Tudor"/>
</dbReference>
<dbReference type="PROSITE" id="PS50304">
    <property type="entry name" value="TUDOR"/>
    <property type="match status" value="1"/>
</dbReference>
<feature type="compositionally biased region" description="Polar residues" evidence="6">
    <location>
        <begin position="345"/>
        <end position="356"/>
    </location>
</feature>
<feature type="compositionally biased region" description="Polar residues" evidence="6">
    <location>
        <begin position="569"/>
        <end position="584"/>
    </location>
</feature>
<dbReference type="InterPro" id="IPR009060">
    <property type="entry name" value="UBA-like_sf"/>
</dbReference>
<feature type="compositionally biased region" description="Basic and acidic residues" evidence="6">
    <location>
        <begin position="463"/>
        <end position="474"/>
    </location>
</feature>
<dbReference type="GO" id="GO:0005634">
    <property type="term" value="C:nucleus"/>
    <property type="evidence" value="ECO:0007669"/>
    <property type="project" value="UniProtKB-SubCell"/>
</dbReference>
<dbReference type="Gene3D" id="2.30.30.140">
    <property type="match status" value="1"/>
</dbReference>
<evidence type="ECO:0000256" key="4">
    <source>
        <dbReference type="ARBA" id="ARBA00023242"/>
    </source>
</evidence>
<feature type="compositionally biased region" description="Basic and acidic residues" evidence="6">
    <location>
        <begin position="374"/>
        <end position="388"/>
    </location>
</feature>
<protein>
    <recommendedName>
        <fullName evidence="2">Tudor domain-containing protein 3</fullName>
    </recommendedName>
</protein>
<feature type="compositionally biased region" description="Basic and acidic residues" evidence="6">
    <location>
        <begin position="555"/>
        <end position="568"/>
    </location>
</feature>
<feature type="compositionally biased region" description="Polar residues" evidence="6">
    <location>
        <begin position="452"/>
        <end position="462"/>
    </location>
</feature>
<dbReference type="Pfam" id="PF08585">
    <property type="entry name" value="RMI1_N_C"/>
    <property type="match status" value="1"/>
</dbReference>
<proteinExistence type="predicted"/>
<dbReference type="InterPro" id="IPR042470">
    <property type="entry name" value="RMI1_N_C_sf"/>
</dbReference>
<evidence type="ECO:0000256" key="1">
    <source>
        <dbReference type="ARBA" id="ARBA00004123"/>
    </source>
</evidence>
<gene>
    <name evidence="10" type="primary">LOC100900783</name>
</gene>
<dbReference type="AlphaFoldDB" id="A0AAJ6VYJ0"/>
<dbReference type="PROSITE" id="PS50030">
    <property type="entry name" value="UBA"/>
    <property type="match status" value="1"/>
</dbReference>
<keyword evidence="3" id="KW-0156">Chromatin regulator</keyword>
<dbReference type="SMART" id="SM00333">
    <property type="entry name" value="TUDOR"/>
    <property type="match status" value="1"/>
</dbReference>
<comment type="subcellular location">
    <subcellularLocation>
        <location evidence="1">Nucleus</location>
    </subcellularLocation>
</comment>
<dbReference type="Pfam" id="PF00567">
    <property type="entry name" value="TUDOR"/>
    <property type="match status" value="1"/>
</dbReference>
<dbReference type="PANTHER" id="PTHR13681:SF24">
    <property type="entry name" value="TUDOR DOMAIN-CONTAINING PROTEIN 3"/>
    <property type="match status" value="1"/>
</dbReference>
<dbReference type="Gene3D" id="2.40.50.770">
    <property type="entry name" value="RecQ-mediated genome instability protein Rmi1, C-terminal domain"/>
    <property type="match status" value="1"/>
</dbReference>
<accession>A0AAJ6VYJ0</accession>
<evidence type="ECO:0000256" key="3">
    <source>
        <dbReference type="ARBA" id="ARBA00022853"/>
    </source>
</evidence>
<feature type="region of interest" description="Disordered" evidence="6">
    <location>
        <begin position="374"/>
        <end position="490"/>
    </location>
</feature>
<dbReference type="GeneID" id="100900783"/>
<dbReference type="SUPFAM" id="SSF63748">
    <property type="entry name" value="Tudor/PWWP/MBT"/>
    <property type="match status" value="1"/>
</dbReference>
<dbReference type="Proteomes" id="UP000694867">
    <property type="component" value="Unplaced"/>
</dbReference>
<feature type="compositionally biased region" description="Polar residues" evidence="6">
    <location>
        <begin position="593"/>
        <end position="605"/>
    </location>
</feature>
<organism evidence="9 10">
    <name type="scientific">Galendromus occidentalis</name>
    <name type="common">western predatory mite</name>
    <dbReference type="NCBI Taxonomy" id="34638"/>
    <lineage>
        <taxon>Eukaryota</taxon>
        <taxon>Metazoa</taxon>
        <taxon>Ecdysozoa</taxon>
        <taxon>Arthropoda</taxon>
        <taxon>Chelicerata</taxon>
        <taxon>Arachnida</taxon>
        <taxon>Acari</taxon>
        <taxon>Parasitiformes</taxon>
        <taxon>Mesostigmata</taxon>
        <taxon>Gamasina</taxon>
        <taxon>Phytoseioidea</taxon>
        <taxon>Phytoseiidae</taxon>
        <taxon>Typhlodrominae</taxon>
        <taxon>Galendromus</taxon>
    </lineage>
</organism>
<dbReference type="GO" id="GO:0006325">
    <property type="term" value="P:chromatin organization"/>
    <property type="evidence" value="ECO:0007669"/>
    <property type="project" value="UniProtKB-KW"/>
</dbReference>
<feature type="compositionally biased region" description="Polar residues" evidence="6">
    <location>
        <begin position="477"/>
        <end position="488"/>
    </location>
</feature>
<sequence length="627" mass="69042">MASSLKDQLEQRGWFLTDEAIAELSEGIEKLSAIDVIQRALDTDLSEIGSGSIPEELAKNLKNAEKVSGPAVYQIQRIRNVSAPKSDQDNERDNKMLRIYLTDGVTQFSAVLSGKSSVSIKNTCPGTKILLNPQSVPVCNGIIILSERDFKVLGGTVQKLVDKWKLAKDLSQHKRSSGEAGPPPWVPFGEQINKDLIRQLKTGGPFRAMERAGVTKVAPNEAFERHRMSNIEEVTANQPTAKKKVFGSGAREMHDADIAQICAKGFSAEAAANALRNNSYNVTAALQALTIRGDRGDRQSGRTGDANRENGQKGGRGDDNADRFRGGPKKRGGRNPDEGSRGTSDHPSMQPSNPTTLFDMISTKMNIPEQPNRREEFRPAHGNGHDAYESGGRQKNWSGSKENSDGFRQERRGTTGRGGFRRNQRQDSYVSEFPTLSSAGVGAEKPREAAENHSTASRPSQQHSEKAPSPRQDMKPGQSQMGQSSTITHKFKPGQRVFAKYWEDNRMYRAVVHEMAATGGTCVVQFVEYGNYEEVLVEDVELAKVPGWGGEEGFDERKVPPHSQETERTGMNSFQQQSRTSNGGPPSHERGGAQQNRYQDNAMRKNNTNVVCVSNLLLRLGAKESYR</sequence>
<feature type="compositionally biased region" description="Basic and acidic residues" evidence="6">
    <location>
        <begin position="334"/>
        <end position="344"/>
    </location>
</feature>
<name>A0AAJ6VYJ0_9ACAR</name>
<feature type="region of interest" description="Disordered" evidence="6">
    <location>
        <begin position="548"/>
        <end position="605"/>
    </location>
</feature>
<dbReference type="PANTHER" id="PTHR13681">
    <property type="entry name" value="SURVIVAL OF MOTOR NEURON-RELATED-SPLICING FACTOR 30-RELATED"/>
    <property type="match status" value="1"/>
</dbReference>
<comment type="function">
    <text evidence="5">Scaffolding protein that specifically recognizes and binds dimethylarginine-containing proteins. Plays a role in the regulation of translation of target mRNAs by binding Arg/Gly-rich motifs (GAR) in dimethylarginine-containing proteins. In nucleus, acts as a coactivator: recognizes and binds asymmetric dimethylation on the core histone tails associated with transcriptional activation (H3R17me2a and H4R3me2a) and recruits proteins at these arginine-methylated loci. In cytoplasm, acts as an antiviral factor that participates in the assembly of stress granules together with G3BP1.</text>
</comment>
<feature type="compositionally biased region" description="Basic and acidic residues" evidence="6">
    <location>
        <begin position="293"/>
        <end position="325"/>
    </location>
</feature>
<feature type="domain" description="UBA" evidence="7">
    <location>
        <begin position="252"/>
        <end position="292"/>
    </location>
</feature>
<evidence type="ECO:0000259" key="7">
    <source>
        <dbReference type="PROSITE" id="PS50030"/>
    </source>
</evidence>
<feature type="domain" description="Tudor" evidence="8">
    <location>
        <begin position="490"/>
        <end position="550"/>
    </location>
</feature>
<dbReference type="InterPro" id="IPR013894">
    <property type="entry name" value="RMI1_OB"/>
</dbReference>
<evidence type="ECO:0000313" key="9">
    <source>
        <dbReference type="Proteomes" id="UP000694867"/>
    </source>
</evidence>
<evidence type="ECO:0000256" key="5">
    <source>
        <dbReference type="ARBA" id="ARBA00035105"/>
    </source>
</evidence>
<feature type="compositionally biased region" description="Polar residues" evidence="6">
    <location>
        <begin position="426"/>
        <end position="438"/>
    </location>
</feature>
<dbReference type="SUPFAM" id="SSF46934">
    <property type="entry name" value="UBA-like"/>
    <property type="match status" value="1"/>
</dbReference>
<dbReference type="RefSeq" id="XP_003745462.1">
    <property type="nucleotide sequence ID" value="XM_003745414.1"/>
</dbReference>
<evidence type="ECO:0000256" key="2">
    <source>
        <dbReference type="ARBA" id="ARBA00013421"/>
    </source>
</evidence>
<keyword evidence="9" id="KW-1185">Reference proteome</keyword>
<keyword evidence="4" id="KW-0539">Nucleus</keyword>
<evidence type="ECO:0000313" key="10">
    <source>
        <dbReference type="RefSeq" id="XP_003745462.1"/>
    </source>
</evidence>
<dbReference type="KEGG" id="goe:100900783"/>
<evidence type="ECO:0000259" key="8">
    <source>
        <dbReference type="PROSITE" id="PS50304"/>
    </source>
</evidence>
<dbReference type="SMART" id="SM01161">
    <property type="entry name" value="DUF1767"/>
    <property type="match status" value="1"/>
</dbReference>